<dbReference type="PROSITE" id="PS00723">
    <property type="entry name" value="POLYPRENYL_SYNTHASE_1"/>
    <property type="match status" value="1"/>
</dbReference>
<dbReference type="Gene3D" id="1.10.600.10">
    <property type="entry name" value="Farnesyl Diphosphate Synthase"/>
    <property type="match status" value="1"/>
</dbReference>
<dbReference type="SFLD" id="SFLDG01017">
    <property type="entry name" value="Polyprenyl_Transferase_Like"/>
    <property type="match status" value="1"/>
</dbReference>
<dbReference type="GO" id="GO:0046872">
    <property type="term" value="F:metal ion binding"/>
    <property type="evidence" value="ECO:0007669"/>
    <property type="project" value="UniProtKB-KW"/>
</dbReference>
<dbReference type="PANTHER" id="PTHR12001:SF85">
    <property type="entry name" value="SHORT CHAIN ISOPRENYL DIPHOSPHATE SYNTHASE"/>
    <property type="match status" value="1"/>
</dbReference>
<organism evidence="7 8">
    <name type="scientific">Actinomadura macrotermitis</name>
    <dbReference type="NCBI Taxonomy" id="2585200"/>
    <lineage>
        <taxon>Bacteria</taxon>
        <taxon>Bacillati</taxon>
        <taxon>Actinomycetota</taxon>
        <taxon>Actinomycetes</taxon>
        <taxon>Streptosporangiales</taxon>
        <taxon>Thermomonosporaceae</taxon>
        <taxon>Actinomadura</taxon>
    </lineage>
</organism>
<evidence type="ECO:0000313" key="8">
    <source>
        <dbReference type="Proteomes" id="UP000487268"/>
    </source>
</evidence>
<sequence length="344" mass="36743">MSTIDEDAHLRAAGRPDPAAFLEGRDLLERDLLGLWQGRHDNLLDRISEYALVPAGKLLRPLLVLESARCVGGRPEDLARPALALEYLHVATLVHDDIIDEDDMRRGRPSVQAAFGLASAIVAGDGLLLETFAALTGPLPGDVPADAVVALVNVTAEAGLSVCRGQLMETELVGDLECGVDRYLTMAGLKTGALFEASCRAGAILGDAPQEWVEALGVFGSRLGVAFQIRDDLLAFDGTSALIGKPQESDLHNHRPTLPILLGYQRASADERKRLARAFHEDQPADRSYAVVSEVLEATGAREAAGEVAAGLIRQAKDRLTALPACESVVTLAGIADYAARRRF</sequence>
<evidence type="ECO:0000313" key="7">
    <source>
        <dbReference type="EMBL" id="MQY04660.1"/>
    </source>
</evidence>
<dbReference type="OrthoDB" id="4497239at2"/>
<evidence type="ECO:0000256" key="1">
    <source>
        <dbReference type="ARBA" id="ARBA00001946"/>
    </source>
</evidence>
<evidence type="ECO:0000256" key="2">
    <source>
        <dbReference type="ARBA" id="ARBA00006706"/>
    </source>
</evidence>
<dbReference type="InterPro" id="IPR033749">
    <property type="entry name" value="Polyprenyl_synt_CS"/>
</dbReference>
<dbReference type="Pfam" id="PF00348">
    <property type="entry name" value="polyprenyl_synt"/>
    <property type="match status" value="1"/>
</dbReference>
<dbReference type="SFLD" id="SFLDS00005">
    <property type="entry name" value="Isoprenoid_Synthase_Type_I"/>
    <property type="match status" value="1"/>
</dbReference>
<dbReference type="CDD" id="cd00685">
    <property type="entry name" value="Trans_IPPS_HT"/>
    <property type="match status" value="1"/>
</dbReference>
<keyword evidence="8" id="KW-1185">Reference proteome</keyword>
<dbReference type="EMBL" id="WEGH01000002">
    <property type="protein sequence ID" value="MQY04660.1"/>
    <property type="molecule type" value="Genomic_DNA"/>
</dbReference>
<evidence type="ECO:0000256" key="3">
    <source>
        <dbReference type="ARBA" id="ARBA00022679"/>
    </source>
</evidence>
<reference evidence="7 8" key="1">
    <citation type="submission" date="2019-10" db="EMBL/GenBank/DDBJ databases">
        <title>Actinomadura rubteroloni sp. nov. and Actinomadura macrotermitis sp. nov., isolated from the gut of fungus growing-termite Macrotermes natalensis.</title>
        <authorList>
            <person name="Benndorf R."/>
            <person name="Martin K."/>
            <person name="Kuefner M."/>
            <person name="De Beer W."/>
            <person name="Kaster A.-K."/>
            <person name="Vollmers J."/>
            <person name="Poulsen M."/>
            <person name="Beemelmanns C."/>
        </authorList>
    </citation>
    <scope>NUCLEOTIDE SEQUENCE [LARGE SCALE GENOMIC DNA]</scope>
    <source>
        <strain evidence="7 8">RB68</strain>
    </source>
</reference>
<dbReference type="SUPFAM" id="SSF48576">
    <property type="entry name" value="Terpenoid synthases"/>
    <property type="match status" value="1"/>
</dbReference>
<name>A0A7K0BTZ5_9ACTN</name>
<comment type="cofactor">
    <cofactor evidence="1">
        <name>Mg(2+)</name>
        <dbReference type="ChEBI" id="CHEBI:18420"/>
    </cofactor>
</comment>
<keyword evidence="5" id="KW-0460">Magnesium</keyword>
<dbReference type="PANTHER" id="PTHR12001">
    <property type="entry name" value="GERANYLGERANYL PYROPHOSPHATE SYNTHASE"/>
    <property type="match status" value="1"/>
</dbReference>
<dbReference type="AlphaFoldDB" id="A0A7K0BTZ5"/>
<gene>
    <name evidence="7" type="ORF">ACRB68_27210</name>
</gene>
<dbReference type="GO" id="GO:0004659">
    <property type="term" value="F:prenyltransferase activity"/>
    <property type="evidence" value="ECO:0007669"/>
    <property type="project" value="InterPro"/>
</dbReference>
<comment type="similarity">
    <text evidence="2 6">Belongs to the FPP/GGPP synthase family.</text>
</comment>
<keyword evidence="3 6" id="KW-0808">Transferase</keyword>
<evidence type="ECO:0000256" key="4">
    <source>
        <dbReference type="ARBA" id="ARBA00022723"/>
    </source>
</evidence>
<dbReference type="GO" id="GO:0008299">
    <property type="term" value="P:isoprenoid biosynthetic process"/>
    <property type="evidence" value="ECO:0007669"/>
    <property type="project" value="InterPro"/>
</dbReference>
<dbReference type="RefSeq" id="WP_153532850.1">
    <property type="nucleotide sequence ID" value="NZ_WEGH01000002.1"/>
</dbReference>
<accession>A0A7K0BTZ5</accession>
<keyword evidence="4" id="KW-0479">Metal-binding</keyword>
<proteinExistence type="inferred from homology"/>
<dbReference type="InterPro" id="IPR000092">
    <property type="entry name" value="Polyprenyl_synt"/>
</dbReference>
<comment type="caution">
    <text evidence="7">The sequence shown here is derived from an EMBL/GenBank/DDBJ whole genome shotgun (WGS) entry which is preliminary data.</text>
</comment>
<dbReference type="Proteomes" id="UP000487268">
    <property type="component" value="Unassembled WGS sequence"/>
</dbReference>
<protein>
    <submittedName>
        <fullName evidence="7">Uncharacterized protein</fullName>
    </submittedName>
</protein>
<dbReference type="InterPro" id="IPR008949">
    <property type="entry name" value="Isoprenoid_synthase_dom_sf"/>
</dbReference>
<evidence type="ECO:0000256" key="5">
    <source>
        <dbReference type="ARBA" id="ARBA00022842"/>
    </source>
</evidence>
<evidence type="ECO:0000256" key="6">
    <source>
        <dbReference type="RuleBase" id="RU004466"/>
    </source>
</evidence>